<name>A0A0V1AZK7_TRISP</name>
<dbReference type="InParanoid" id="A0A0V1AZK7"/>
<protein>
    <submittedName>
        <fullName evidence="1">Uncharacterized protein</fullName>
    </submittedName>
</protein>
<dbReference type="AlphaFoldDB" id="A0A0V1AZK7"/>
<dbReference type="Proteomes" id="UP000054776">
    <property type="component" value="Unassembled WGS sequence"/>
</dbReference>
<feature type="non-terminal residue" evidence="1">
    <location>
        <position position="1"/>
    </location>
</feature>
<reference evidence="1 2" key="1">
    <citation type="submission" date="2015-01" db="EMBL/GenBank/DDBJ databases">
        <title>Evolution of Trichinella species and genotypes.</title>
        <authorList>
            <person name="Korhonen P.K."/>
            <person name="Edoardo P."/>
            <person name="Giuseppe L.R."/>
            <person name="Gasser R.B."/>
        </authorList>
    </citation>
    <scope>NUCLEOTIDE SEQUENCE [LARGE SCALE GENOMIC DNA]</scope>
    <source>
        <strain evidence="1">ISS3</strain>
    </source>
</reference>
<evidence type="ECO:0000313" key="1">
    <source>
        <dbReference type="EMBL" id="KRY30175.1"/>
    </source>
</evidence>
<organism evidence="1 2">
    <name type="scientific">Trichinella spiralis</name>
    <name type="common">Trichina worm</name>
    <dbReference type="NCBI Taxonomy" id="6334"/>
    <lineage>
        <taxon>Eukaryota</taxon>
        <taxon>Metazoa</taxon>
        <taxon>Ecdysozoa</taxon>
        <taxon>Nematoda</taxon>
        <taxon>Enoplea</taxon>
        <taxon>Dorylaimia</taxon>
        <taxon>Trichinellida</taxon>
        <taxon>Trichinellidae</taxon>
        <taxon>Trichinella</taxon>
    </lineage>
</organism>
<proteinExistence type="predicted"/>
<gene>
    <name evidence="1" type="ORF">T01_14841</name>
</gene>
<dbReference type="OrthoDB" id="10446937at2759"/>
<comment type="caution">
    <text evidence="1">The sequence shown here is derived from an EMBL/GenBank/DDBJ whole genome shotgun (WGS) entry which is preliminary data.</text>
</comment>
<feature type="non-terminal residue" evidence="1">
    <location>
        <position position="243"/>
    </location>
</feature>
<keyword evidence="2" id="KW-1185">Reference proteome</keyword>
<evidence type="ECO:0000313" key="2">
    <source>
        <dbReference type="Proteomes" id="UP000054776"/>
    </source>
</evidence>
<sequence length="243" mass="28551">LTKEERQYISTAMTPQDIDVIETKKLYSRIHSHRKMHRGRFVFLVNLQKIYSAFKAFNEKLIAYATLKNQKYGHLDTLHQTRCISCNIIQLCSILLSGKIAALPLKQSNYQFHYVEAFLLFCWRFLTKVCWENRCKIGKPWKESEVMAASVKLYLLIIVGIVGNAYIDLTKEERQYRWYGERLERPLPYLENFMPLLLIQKVTFIDNVSQKCSSEITDNLSFTIILTVASFLRLMTVQDIDIF</sequence>
<dbReference type="EMBL" id="JYDH01000148">
    <property type="protein sequence ID" value="KRY30175.1"/>
    <property type="molecule type" value="Genomic_DNA"/>
</dbReference>
<accession>A0A0V1AZK7</accession>